<dbReference type="InterPro" id="IPR016162">
    <property type="entry name" value="Ald_DH_N"/>
</dbReference>
<dbReference type="KEGG" id="rpla:A4Z71_00385"/>
<dbReference type="SUPFAM" id="SSF53720">
    <property type="entry name" value="ALDH-like"/>
    <property type="match status" value="1"/>
</dbReference>
<feature type="domain" description="Aldehyde dehydrogenase" evidence="5">
    <location>
        <begin position="25"/>
        <end position="483"/>
    </location>
</feature>
<dbReference type="FunFam" id="3.40.605.10:FF:000007">
    <property type="entry name" value="NAD/NADP-dependent betaine aldehyde dehydrogenase"/>
    <property type="match status" value="1"/>
</dbReference>
<dbReference type="Gene3D" id="3.40.605.10">
    <property type="entry name" value="Aldehyde Dehydrogenase, Chain A, domain 1"/>
    <property type="match status" value="1"/>
</dbReference>
<protein>
    <submittedName>
        <fullName evidence="6">NAD-dependent succinate-semialdehyde dehydrogenase</fullName>
    </submittedName>
</protein>
<dbReference type="CDD" id="cd07103">
    <property type="entry name" value="ALDH_F5_SSADH_GabD"/>
    <property type="match status" value="1"/>
</dbReference>
<dbReference type="Proteomes" id="UP000243784">
    <property type="component" value="Chromosome"/>
</dbReference>
<dbReference type="FunFam" id="3.40.309.10:FF:000004">
    <property type="entry name" value="Succinate-semialdehyde dehydrogenase I"/>
    <property type="match status" value="1"/>
</dbReference>
<dbReference type="InterPro" id="IPR015590">
    <property type="entry name" value="Aldehyde_DH_dom"/>
</dbReference>
<dbReference type="Pfam" id="PF00171">
    <property type="entry name" value="Aldedh"/>
    <property type="match status" value="1"/>
</dbReference>
<evidence type="ECO:0000313" key="7">
    <source>
        <dbReference type="Proteomes" id="UP000243784"/>
    </source>
</evidence>
<keyword evidence="7" id="KW-1185">Reference proteome</keyword>
<dbReference type="PANTHER" id="PTHR43353">
    <property type="entry name" value="SUCCINATE-SEMIALDEHYDE DEHYDROGENASE, MITOCHONDRIAL"/>
    <property type="match status" value="1"/>
</dbReference>
<dbReference type="InterPro" id="IPR016160">
    <property type="entry name" value="Ald_DH_CS_CYS"/>
</dbReference>
<dbReference type="PROSITE" id="PS00070">
    <property type="entry name" value="ALDEHYDE_DEHYDR_CYS"/>
    <property type="match status" value="1"/>
</dbReference>
<evidence type="ECO:0000259" key="5">
    <source>
        <dbReference type="Pfam" id="PF00171"/>
    </source>
</evidence>
<dbReference type="STRING" id="535712.A4Z71_00385"/>
<evidence type="ECO:0000256" key="2">
    <source>
        <dbReference type="ARBA" id="ARBA00023002"/>
    </source>
</evidence>
<proteinExistence type="inferred from homology"/>
<dbReference type="InterPro" id="IPR016161">
    <property type="entry name" value="Ald_DH/histidinol_DH"/>
</dbReference>
<dbReference type="RefSeq" id="WP_070954034.1">
    <property type="nucleotide sequence ID" value="NZ_CP015208.1"/>
</dbReference>
<evidence type="ECO:0000256" key="1">
    <source>
        <dbReference type="ARBA" id="ARBA00009986"/>
    </source>
</evidence>
<feature type="active site" evidence="3">
    <location>
        <position position="262"/>
    </location>
</feature>
<comment type="similarity">
    <text evidence="1 4">Belongs to the aldehyde dehydrogenase family.</text>
</comment>
<gene>
    <name evidence="6" type="ORF">A4Z71_00385</name>
</gene>
<dbReference type="AlphaFoldDB" id="A0A1D9DXI3"/>
<name>A0A1D9DXI3_9MICO</name>
<evidence type="ECO:0000256" key="4">
    <source>
        <dbReference type="RuleBase" id="RU003345"/>
    </source>
</evidence>
<accession>A0A1D9DXI3</accession>
<sequence length="493" mass="52535">MSISRQDEERVLNLVPKQIYVAGEWRASADGSTFPVIDPATGLVLAEVASAAVADGDAALTSAHQHQEAWGRTAPRVRAEILRRAFEKVTEMADDFALLMSLEMGKPVAEARGEVAYGAEFLRWFSEQTAHVTGRYSPAPDGKMRIMVNKRPVGPSLFITPWNFPLAMATRKIGAAIAAGCTMIIKPAALTPLTTLLLAKVLEEVGLPKGVLNVIQTERSGAVTGPIIKDSRLRKLSFTGSTGVGRRLIADSAEQVLRVSMELGGNAPFIVFADANLDKAVDGAILAKLRNMGEACTAANRMIVHESVADEFSRKLADRMAALKVARGTEDGANIGPIIDAKSRDSIHELVEDAVSKGARLLTGGSIPTGDGFFYPPTVLASVPKDARILSEEIFGPVAPIVTFKTEDEAISLANNTEYGLVAYAFTKDLNRGLRLGERLEVGMFGLNTGIVSNPAAPFGGVKASGLGREGGVEGIEEYLETVYVGIADPFED</sequence>
<keyword evidence="2 4" id="KW-0560">Oxidoreductase</keyword>
<organism evidence="6 7">
    <name type="scientific">Candidatus Rhodoluna planktonica</name>
    <dbReference type="NCBI Taxonomy" id="535712"/>
    <lineage>
        <taxon>Bacteria</taxon>
        <taxon>Bacillati</taxon>
        <taxon>Actinomycetota</taxon>
        <taxon>Actinomycetes</taxon>
        <taxon>Micrococcales</taxon>
        <taxon>Microbacteriaceae</taxon>
        <taxon>Luna cluster</taxon>
        <taxon>Luna-1 subcluster</taxon>
        <taxon>Rhodoluna</taxon>
    </lineage>
</organism>
<dbReference type="InterPro" id="IPR016163">
    <property type="entry name" value="Ald_DH_C"/>
</dbReference>
<evidence type="ECO:0000256" key="3">
    <source>
        <dbReference type="PROSITE-ProRule" id="PRU10007"/>
    </source>
</evidence>
<dbReference type="InterPro" id="IPR029510">
    <property type="entry name" value="Ald_DH_CS_GLU"/>
</dbReference>
<evidence type="ECO:0000313" key="6">
    <source>
        <dbReference type="EMBL" id="AOY55517.1"/>
    </source>
</evidence>
<reference evidence="6 7" key="1">
    <citation type="journal article" date="2016" name="Biochim. Biophys. Acta">
        <title>Photochemical characterization of actinorhodopsin and its functional existence in the natural host.</title>
        <authorList>
            <person name="Nakamura S."/>
            <person name="Kikukawa T."/>
            <person name="Tamogami J."/>
            <person name="Kamiya M."/>
            <person name="Aizawa T."/>
            <person name="Hahn M.W."/>
            <person name="Ihara K."/>
            <person name="Kamo N."/>
            <person name="Demura M."/>
        </authorList>
    </citation>
    <scope>NUCLEOTIDE SEQUENCE [LARGE SCALE GENOMIC DNA]</scope>
    <source>
        <strain evidence="6 7">MWH-Dar1</strain>
    </source>
</reference>
<dbReference type="GO" id="GO:0009450">
    <property type="term" value="P:gamma-aminobutyric acid catabolic process"/>
    <property type="evidence" value="ECO:0007669"/>
    <property type="project" value="TreeGrafter"/>
</dbReference>
<dbReference type="InterPro" id="IPR050740">
    <property type="entry name" value="Aldehyde_DH_Superfamily"/>
</dbReference>
<dbReference type="GO" id="GO:0004777">
    <property type="term" value="F:succinate-semialdehyde dehydrogenase (NAD+) activity"/>
    <property type="evidence" value="ECO:0007669"/>
    <property type="project" value="TreeGrafter"/>
</dbReference>
<dbReference type="Gene3D" id="3.40.309.10">
    <property type="entry name" value="Aldehyde Dehydrogenase, Chain A, domain 2"/>
    <property type="match status" value="1"/>
</dbReference>
<dbReference type="PROSITE" id="PS00687">
    <property type="entry name" value="ALDEHYDE_DEHYDR_GLU"/>
    <property type="match status" value="1"/>
</dbReference>
<dbReference type="EMBL" id="CP015208">
    <property type="protein sequence ID" value="AOY55517.1"/>
    <property type="molecule type" value="Genomic_DNA"/>
</dbReference>
<dbReference type="PANTHER" id="PTHR43353:SF5">
    <property type="entry name" value="SUCCINATE-SEMIALDEHYDE DEHYDROGENASE, MITOCHONDRIAL"/>
    <property type="match status" value="1"/>
</dbReference>
<dbReference type="OrthoDB" id="6882680at2"/>